<dbReference type="GO" id="GO:0055085">
    <property type="term" value="P:transmembrane transport"/>
    <property type="evidence" value="ECO:0007669"/>
    <property type="project" value="InterPro"/>
</dbReference>
<keyword evidence="12" id="KW-1185">Reference proteome</keyword>
<evidence type="ECO:0000313" key="12">
    <source>
        <dbReference type="Proteomes" id="UP000264006"/>
    </source>
</evidence>
<comment type="subcellular location">
    <subcellularLocation>
        <location evidence="1">Cell inner membrane</location>
        <topology evidence="1">Multi-pass membrane protein</topology>
    </subcellularLocation>
    <subcellularLocation>
        <location evidence="8">Cell membrane</location>
        <topology evidence="8">Multi-pass membrane protein</topology>
    </subcellularLocation>
</comment>
<dbReference type="GO" id="GO:0005886">
    <property type="term" value="C:plasma membrane"/>
    <property type="evidence" value="ECO:0007669"/>
    <property type="project" value="UniProtKB-SubCell"/>
</dbReference>
<accession>A0A346XY93</accession>
<feature type="domain" description="ABC transmembrane type-1" evidence="10">
    <location>
        <begin position="77"/>
        <end position="271"/>
    </location>
</feature>
<feature type="domain" description="ABC transmembrane type-1" evidence="10">
    <location>
        <begin position="352"/>
        <end position="545"/>
    </location>
</feature>
<protein>
    <submittedName>
        <fullName evidence="11">Ferric iron ABC transporter, permease protein</fullName>
    </submittedName>
</protein>
<dbReference type="EMBL" id="CP031165">
    <property type="protein sequence ID" value="AXV07190.1"/>
    <property type="molecule type" value="Genomic_DNA"/>
</dbReference>
<evidence type="ECO:0000256" key="3">
    <source>
        <dbReference type="ARBA" id="ARBA00022475"/>
    </source>
</evidence>
<feature type="transmembrane region" description="Helical" evidence="8">
    <location>
        <begin position="390"/>
        <end position="411"/>
    </location>
</feature>
<evidence type="ECO:0000256" key="9">
    <source>
        <dbReference type="SAM" id="MobiDB-lite"/>
    </source>
</evidence>
<dbReference type="AlphaFoldDB" id="A0A346XY93"/>
<dbReference type="PROSITE" id="PS50928">
    <property type="entry name" value="ABC_TM1"/>
    <property type="match status" value="2"/>
</dbReference>
<gene>
    <name evidence="11" type="ORF">DVS28_a2509</name>
</gene>
<evidence type="ECO:0000313" key="11">
    <source>
        <dbReference type="EMBL" id="AXV07190.1"/>
    </source>
</evidence>
<dbReference type="SUPFAM" id="SSF161098">
    <property type="entry name" value="MetI-like"/>
    <property type="match status" value="2"/>
</dbReference>
<name>A0A346XY93_9ACTN</name>
<feature type="transmembrane region" description="Helical" evidence="8">
    <location>
        <begin position="78"/>
        <end position="103"/>
    </location>
</feature>
<evidence type="ECO:0000256" key="4">
    <source>
        <dbReference type="ARBA" id="ARBA00022519"/>
    </source>
</evidence>
<evidence type="ECO:0000256" key="1">
    <source>
        <dbReference type="ARBA" id="ARBA00004429"/>
    </source>
</evidence>
<feature type="transmembrane region" description="Helical" evidence="8">
    <location>
        <begin position="40"/>
        <end position="58"/>
    </location>
</feature>
<keyword evidence="6 8" id="KW-1133">Transmembrane helix</keyword>
<evidence type="ECO:0000259" key="10">
    <source>
        <dbReference type="PROSITE" id="PS50928"/>
    </source>
</evidence>
<evidence type="ECO:0000256" key="5">
    <source>
        <dbReference type="ARBA" id="ARBA00022692"/>
    </source>
</evidence>
<feature type="transmembrane region" description="Helical" evidence="8">
    <location>
        <begin position="348"/>
        <end position="378"/>
    </location>
</feature>
<dbReference type="PANTHER" id="PTHR43357">
    <property type="entry name" value="INNER MEMBRANE ABC TRANSPORTER PERMEASE PROTEIN YDCV"/>
    <property type="match status" value="1"/>
</dbReference>
<dbReference type="KEGG" id="euz:DVS28_a2509"/>
<dbReference type="Proteomes" id="UP000264006">
    <property type="component" value="Chromosome"/>
</dbReference>
<dbReference type="InterPro" id="IPR035906">
    <property type="entry name" value="MetI-like_sf"/>
</dbReference>
<keyword evidence="7 8" id="KW-0472">Membrane</keyword>
<comment type="similarity">
    <text evidence="8">Belongs to the binding-protein-dependent transport system permease family.</text>
</comment>
<organism evidence="11 12">
    <name type="scientific">Euzebya pacifica</name>
    <dbReference type="NCBI Taxonomy" id="1608957"/>
    <lineage>
        <taxon>Bacteria</taxon>
        <taxon>Bacillati</taxon>
        <taxon>Actinomycetota</taxon>
        <taxon>Nitriliruptoria</taxon>
        <taxon>Euzebyales</taxon>
    </lineage>
</organism>
<feature type="region of interest" description="Disordered" evidence="9">
    <location>
        <begin position="1"/>
        <end position="29"/>
    </location>
</feature>
<dbReference type="CDD" id="cd06261">
    <property type="entry name" value="TM_PBP2"/>
    <property type="match status" value="2"/>
</dbReference>
<feature type="transmembrane region" description="Helical" evidence="8">
    <location>
        <begin position="156"/>
        <end position="179"/>
    </location>
</feature>
<evidence type="ECO:0000256" key="7">
    <source>
        <dbReference type="ARBA" id="ARBA00023136"/>
    </source>
</evidence>
<keyword evidence="4" id="KW-0997">Cell inner membrane</keyword>
<evidence type="ECO:0000256" key="8">
    <source>
        <dbReference type="RuleBase" id="RU363032"/>
    </source>
</evidence>
<proteinExistence type="inferred from homology"/>
<evidence type="ECO:0000256" key="2">
    <source>
        <dbReference type="ARBA" id="ARBA00022448"/>
    </source>
</evidence>
<dbReference type="Pfam" id="PF00528">
    <property type="entry name" value="BPD_transp_1"/>
    <property type="match status" value="2"/>
</dbReference>
<feature type="transmembrane region" description="Helical" evidence="8">
    <location>
        <begin position="417"/>
        <end position="434"/>
    </location>
</feature>
<keyword evidence="2 8" id="KW-0813">Transport</keyword>
<dbReference type="PANTHER" id="PTHR43357:SF3">
    <property type="entry name" value="FE(3+)-TRANSPORT SYSTEM PERMEASE PROTEIN FBPB 2"/>
    <property type="match status" value="1"/>
</dbReference>
<feature type="transmembrane region" description="Helical" evidence="8">
    <location>
        <begin position="523"/>
        <end position="547"/>
    </location>
</feature>
<dbReference type="InterPro" id="IPR000515">
    <property type="entry name" value="MetI-like"/>
</dbReference>
<sequence length="554" mass="57706">MASPADPITTAPSPVDGADDGAPRTAAGDTGGRGLRVGSLALAAVFALPLLFLVQQSWTLGAPVVEALTDPSNLAPLWRSLVLGASVALTTSVLGTACAWLVARTDLPGARAWGIMLALPLVLPSYIGAFTIQAALAPGGLTDEVLGLSLPAVEGFWAALAILTLLTYPYVFLLVVARLRQLPANLEESARLLGTSPATIFRRVVLPQVTPAILAGALLVFLYAVSDFGLPQLLRYDTLTRVIFGNLLDRPVSSAFALQLGVLALLTAALERAATSRLRGLDRQSSVRGRTGLRWAMGRRRPLGLLFVAGVTTAALVGPLVVLVYWAVRGLSAGSTRASSVLSDPSQLLSPLLGSATAGILAAVVAAVVVLPIAFLTVRRRGRAADTANGLVITGFALPGLIIALSLSFFVLRGPSVVAALYQTLPLLVIAYVVHFGAQSLRASQVGVEALPDSVVEAARTLGAGRFRRLVRVELPMMLPSVLAGGGLVLLSTLKELPATLLLSPPGFRALATDVWAATQDAFWAEASIVALVLVLLSGVLTWLLVLRRTDALA</sequence>
<feature type="transmembrane region" description="Helical" evidence="8">
    <location>
        <begin position="303"/>
        <end position="328"/>
    </location>
</feature>
<evidence type="ECO:0000256" key="6">
    <source>
        <dbReference type="ARBA" id="ARBA00022989"/>
    </source>
</evidence>
<feature type="transmembrane region" description="Helical" evidence="8">
    <location>
        <begin position="200"/>
        <end position="225"/>
    </location>
</feature>
<dbReference type="Gene3D" id="1.10.3720.10">
    <property type="entry name" value="MetI-like"/>
    <property type="match status" value="2"/>
</dbReference>
<keyword evidence="3" id="KW-1003">Cell membrane</keyword>
<feature type="transmembrane region" description="Helical" evidence="8">
    <location>
        <begin position="252"/>
        <end position="270"/>
    </location>
</feature>
<reference evidence="11 12" key="1">
    <citation type="submission" date="2018-09" db="EMBL/GenBank/DDBJ databases">
        <title>Complete genome sequence of Euzebya sp. DY32-46 isolated from seawater of Pacific Ocean.</title>
        <authorList>
            <person name="Xu L."/>
            <person name="Wu Y.-H."/>
            <person name="Xu X.-W."/>
        </authorList>
    </citation>
    <scope>NUCLEOTIDE SEQUENCE [LARGE SCALE GENOMIC DNA]</scope>
    <source>
        <strain evidence="11 12">DY32-46</strain>
    </source>
</reference>
<feature type="transmembrane region" description="Helical" evidence="8">
    <location>
        <begin position="115"/>
        <end position="136"/>
    </location>
</feature>
<keyword evidence="5 8" id="KW-0812">Transmembrane</keyword>
<feature type="transmembrane region" description="Helical" evidence="8">
    <location>
        <begin position="475"/>
        <end position="494"/>
    </location>
</feature>